<evidence type="ECO:0000259" key="6">
    <source>
        <dbReference type="Pfam" id="PF22148"/>
    </source>
</evidence>
<gene>
    <name evidence="7" type="ORF">S01H1_31858</name>
</gene>
<evidence type="ECO:0000313" key="7">
    <source>
        <dbReference type="EMBL" id="GAF93624.1"/>
    </source>
</evidence>
<dbReference type="InterPro" id="IPR015500">
    <property type="entry name" value="Peptidase_S8_subtilisin-rel"/>
</dbReference>
<organism evidence="7">
    <name type="scientific">marine sediment metagenome</name>
    <dbReference type="NCBI Taxonomy" id="412755"/>
    <lineage>
        <taxon>unclassified sequences</taxon>
        <taxon>metagenomes</taxon>
        <taxon>ecological metagenomes</taxon>
    </lineage>
</organism>
<dbReference type="GO" id="GO:0006508">
    <property type="term" value="P:proteolysis"/>
    <property type="evidence" value="ECO:0007669"/>
    <property type="project" value="UniProtKB-KW"/>
</dbReference>
<keyword evidence="4" id="KW-0720">Serine protease</keyword>
<evidence type="ECO:0000259" key="5">
    <source>
        <dbReference type="Pfam" id="PF00082"/>
    </source>
</evidence>
<evidence type="ECO:0000256" key="2">
    <source>
        <dbReference type="ARBA" id="ARBA00022670"/>
    </source>
</evidence>
<dbReference type="EMBL" id="BARS01019685">
    <property type="protein sequence ID" value="GAF93624.1"/>
    <property type="molecule type" value="Genomic_DNA"/>
</dbReference>
<dbReference type="Pfam" id="PF22148">
    <property type="entry name" value="Fervidolysin_NPro-like"/>
    <property type="match status" value="1"/>
</dbReference>
<dbReference type="SUPFAM" id="SSF52743">
    <property type="entry name" value="Subtilisin-like"/>
    <property type="match status" value="1"/>
</dbReference>
<evidence type="ECO:0000256" key="3">
    <source>
        <dbReference type="ARBA" id="ARBA00022801"/>
    </source>
</evidence>
<comment type="similarity">
    <text evidence="1">Belongs to the peptidase S8 family.</text>
</comment>
<dbReference type="PRINTS" id="PR00723">
    <property type="entry name" value="SUBTILISIN"/>
</dbReference>
<dbReference type="Gene3D" id="3.40.50.200">
    <property type="entry name" value="Peptidase S8/S53 domain"/>
    <property type="match status" value="1"/>
</dbReference>
<feature type="domain" description="Peptidase S8/S53" evidence="5">
    <location>
        <begin position="143"/>
        <end position="271"/>
    </location>
</feature>
<dbReference type="InterPro" id="IPR036852">
    <property type="entry name" value="Peptidase_S8/S53_dom_sf"/>
</dbReference>
<name>X0TK47_9ZZZZ</name>
<dbReference type="PANTHER" id="PTHR43399">
    <property type="entry name" value="SUBTILISIN-RELATED"/>
    <property type="match status" value="1"/>
</dbReference>
<reference evidence="7" key="1">
    <citation type="journal article" date="2014" name="Front. Microbiol.">
        <title>High frequency of phylogenetically diverse reductive dehalogenase-homologous genes in deep subseafloor sedimentary metagenomes.</title>
        <authorList>
            <person name="Kawai M."/>
            <person name="Futagami T."/>
            <person name="Toyoda A."/>
            <person name="Takaki Y."/>
            <person name="Nishi S."/>
            <person name="Hori S."/>
            <person name="Arai W."/>
            <person name="Tsubouchi T."/>
            <person name="Morono Y."/>
            <person name="Uchiyama I."/>
            <person name="Ito T."/>
            <person name="Fujiyama A."/>
            <person name="Inagaki F."/>
            <person name="Takami H."/>
        </authorList>
    </citation>
    <scope>NUCLEOTIDE SEQUENCE</scope>
    <source>
        <strain evidence="7">Expedition CK06-06</strain>
    </source>
</reference>
<accession>X0TK47</accession>
<dbReference type="InterPro" id="IPR023827">
    <property type="entry name" value="Peptidase_S8_Asp-AS"/>
</dbReference>
<protein>
    <submittedName>
        <fullName evidence="7">Uncharacterized protein</fullName>
    </submittedName>
</protein>
<dbReference type="InterPro" id="IPR051048">
    <property type="entry name" value="Peptidase_S8/S53_subtilisin"/>
</dbReference>
<comment type="caution">
    <text evidence="7">The sequence shown here is derived from an EMBL/GenBank/DDBJ whole genome shotgun (WGS) entry which is preliminary data.</text>
</comment>
<feature type="non-terminal residue" evidence="7">
    <location>
        <position position="274"/>
    </location>
</feature>
<dbReference type="InterPro" id="IPR054399">
    <property type="entry name" value="Fervidolysin-like_N_prodom"/>
</dbReference>
<dbReference type="InterPro" id="IPR000209">
    <property type="entry name" value="Peptidase_S8/S53_dom"/>
</dbReference>
<dbReference type="PROSITE" id="PS51892">
    <property type="entry name" value="SUBTILASE"/>
    <property type="match status" value="1"/>
</dbReference>
<keyword evidence="2" id="KW-0645">Protease</keyword>
<feature type="non-terminal residue" evidence="7">
    <location>
        <position position="1"/>
    </location>
</feature>
<dbReference type="GO" id="GO:0004252">
    <property type="term" value="F:serine-type endopeptidase activity"/>
    <property type="evidence" value="ECO:0007669"/>
    <property type="project" value="InterPro"/>
</dbReference>
<feature type="domain" description="Fervidolysin-like N-terminal prodomain" evidence="6">
    <location>
        <begin position="14"/>
        <end position="95"/>
    </location>
</feature>
<evidence type="ECO:0000256" key="1">
    <source>
        <dbReference type="ARBA" id="ARBA00011073"/>
    </source>
</evidence>
<dbReference type="AlphaFoldDB" id="X0TK47"/>
<dbReference type="Pfam" id="PF00082">
    <property type="entry name" value="Peptidase_S8"/>
    <property type="match status" value="1"/>
</dbReference>
<sequence length="274" mass="28963">SISDDIFSIPADHDFTIAGSTPYKAGELIVRFEPFKGSKANGKTAVLNSLGIGTLKHEFSLVPGLSVITLPDDVSVEDALQVFNNTDGILYAQPNYRVQAISTLPNDSRFDELWGMNNTGQSGGTVDADIDAPEAWDIATGSSNIIVAVIDTGVDYNHQDLAANMWVNQAEFSGTPGFDDDGNGYVDDIYGYDFCNNDSDPWDDHYHGTHCAGTIGGIGNNGIGVAGVCWNVKIMAIKFLDSGGGGWTSDAIDSVEYSVLMGANLSSNSWGGGG</sequence>
<evidence type="ECO:0000256" key="4">
    <source>
        <dbReference type="ARBA" id="ARBA00022825"/>
    </source>
</evidence>
<dbReference type="PROSITE" id="PS00136">
    <property type="entry name" value="SUBTILASE_ASP"/>
    <property type="match status" value="1"/>
</dbReference>
<dbReference type="InterPro" id="IPR022398">
    <property type="entry name" value="Peptidase_S8_His-AS"/>
</dbReference>
<keyword evidence="3" id="KW-0378">Hydrolase</keyword>
<dbReference type="PANTHER" id="PTHR43399:SF4">
    <property type="entry name" value="CELL WALL-ASSOCIATED PROTEASE"/>
    <property type="match status" value="1"/>
</dbReference>
<proteinExistence type="inferred from homology"/>
<dbReference type="PROSITE" id="PS00137">
    <property type="entry name" value="SUBTILASE_HIS"/>
    <property type="match status" value="1"/>
</dbReference>